<dbReference type="Proteomes" id="UP001501251">
    <property type="component" value="Unassembled WGS sequence"/>
</dbReference>
<reference evidence="2" key="1">
    <citation type="journal article" date="2019" name="Int. J. Syst. Evol. Microbiol.">
        <title>The Global Catalogue of Microorganisms (GCM) 10K type strain sequencing project: providing services to taxonomists for standard genome sequencing and annotation.</title>
        <authorList>
            <consortium name="The Broad Institute Genomics Platform"/>
            <consortium name="The Broad Institute Genome Sequencing Center for Infectious Disease"/>
            <person name="Wu L."/>
            <person name="Ma J."/>
        </authorList>
    </citation>
    <scope>NUCLEOTIDE SEQUENCE [LARGE SCALE GENOMIC DNA]</scope>
    <source>
        <strain evidence="2">JCM 17388</strain>
    </source>
</reference>
<dbReference type="RefSeq" id="WP_344922717.1">
    <property type="nucleotide sequence ID" value="NZ_BAABAQ010000017.1"/>
</dbReference>
<evidence type="ECO:0008006" key="3">
    <source>
        <dbReference type="Google" id="ProtNLM"/>
    </source>
</evidence>
<organism evidence="1 2">
    <name type="scientific">Streptosporangium oxazolinicum</name>
    <dbReference type="NCBI Taxonomy" id="909287"/>
    <lineage>
        <taxon>Bacteria</taxon>
        <taxon>Bacillati</taxon>
        <taxon>Actinomycetota</taxon>
        <taxon>Actinomycetes</taxon>
        <taxon>Streptosporangiales</taxon>
        <taxon>Streptosporangiaceae</taxon>
        <taxon>Streptosporangium</taxon>
    </lineage>
</organism>
<evidence type="ECO:0000313" key="1">
    <source>
        <dbReference type="EMBL" id="GAA4207541.1"/>
    </source>
</evidence>
<accession>A0ABP8BI68</accession>
<dbReference type="EMBL" id="BAABAQ010000017">
    <property type="protein sequence ID" value="GAA4207541.1"/>
    <property type="molecule type" value="Genomic_DNA"/>
</dbReference>
<dbReference type="InterPro" id="IPR045825">
    <property type="entry name" value="RamS"/>
</dbReference>
<name>A0ABP8BI68_9ACTN</name>
<keyword evidence="2" id="KW-1185">Reference proteome</keyword>
<sequence>MVLLDLQSLETPGGGHGGGGGGGSTLTVLGCESAKPSNLSVVLCH</sequence>
<comment type="caution">
    <text evidence="1">The sequence shown here is derived from an EMBL/GenBank/DDBJ whole genome shotgun (WGS) entry which is preliminary data.</text>
</comment>
<dbReference type="NCBIfam" id="NF033212">
    <property type="entry name" value="SapB_AmfS_lanti"/>
    <property type="match status" value="1"/>
</dbReference>
<dbReference type="Pfam" id="PF19402">
    <property type="entry name" value="RamS"/>
    <property type="match status" value="1"/>
</dbReference>
<gene>
    <name evidence="1" type="ORF">GCM10022252_71300</name>
</gene>
<protein>
    <recommendedName>
        <fullName evidence="3">SapB/AmfS family lantipeptide</fullName>
    </recommendedName>
</protein>
<proteinExistence type="predicted"/>
<evidence type="ECO:0000313" key="2">
    <source>
        <dbReference type="Proteomes" id="UP001501251"/>
    </source>
</evidence>